<dbReference type="SUPFAM" id="SSF57802">
    <property type="entry name" value="Rubredoxin-like"/>
    <property type="match status" value="1"/>
</dbReference>
<dbReference type="Proteomes" id="UP001055105">
    <property type="component" value="Unassembled WGS sequence"/>
</dbReference>
<evidence type="ECO:0000313" key="10">
    <source>
        <dbReference type="EMBL" id="KAA3159095.1"/>
    </source>
</evidence>
<protein>
    <recommendedName>
        <fullName evidence="6">Rubredoxin</fullName>
    </recommendedName>
</protein>
<dbReference type="PANTHER" id="PTHR47627:SF1">
    <property type="entry name" value="RUBREDOXIN-1-RELATED"/>
    <property type="match status" value="1"/>
</dbReference>
<dbReference type="RefSeq" id="WP_130063049.1">
    <property type="nucleotide sequence ID" value="NZ_AP025581.1"/>
</dbReference>
<dbReference type="Proteomes" id="UP000324870">
    <property type="component" value="Unassembled WGS sequence"/>
</dbReference>
<dbReference type="InterPro" id="IPR024935">
    <property type="entry name" value="Rubredoxin_dom"/>
</dbReference>
<proteinExistence type="inferred from homology"/>
<dbReference type="GO" id="GO:0005506">
    <property type="term" value="F:iron ion binding"/>
    <property type="evidence" value="ECO:0007669"/>
    <property type="project" value="InterPro"/>
</dbReference>
<feature type="binding site" evidence="7">
    <location>
        <position position="9"/>
    </location>
    <ligand>
        <name>Fe cation</name>
        <dbReference type="ChEBI" id="CHEBI:24875"/>
    </ligand>
</feature>
<dbReference type="PANTHER" id="PTHR47627">
    <property type="entry name" value="RUBREDOXIN"/>
    <property type="match status" value="1"/>
</dbReference>
<evidence type="ECO:0000313" key="13">
    <source>
        <dbReference type="Proteomes" id="UP001055105"/>
    </source>
</evidence>
<evidence type="ECO:0000256" key="2">
    <source>
        <dbReference type="ARBA" id="ARBA00022448"/>
    </source>
</evidence>
<dbReference type="InterPro" id="IPR024922">
    <property type="entry name" value="Rubredoxin"/>
</dbReference>
<evidence type="ECO:0000259" key="8">
    <source>
        <dbReference type="PROSITE" id="PS50903"/>
    </source>
</evidence>
<evidence type="ECO:0000256" key="3">
    <source>
        <dbReference type="ARBA" id="ARBA00022723"/>
    </source>
</evidence>
<dbReference type="FunFam" id="2.20.28.10:FF:000001">
    <property type="entry name" value="Rubredoxin"/>
    <property type="match status" value="1"/>
</dbReference>
<sequence>MKKYRCTVCEYIYDPALGDPENGIAPGTAFEDLPDGWICPVCGEGKWAFEPLEEQ</sequence>
<evidence type="ECO:0000256" key="6">
    <source>
        <dbReference type="PIRNR" id="PIRNR000071"/>
    </source>
</evidence>
<evidence type="ECO:0000256" key="7">
    <source>
        <dbReference type="PIRSR" id="PIRSR000071-1"/>
    </source>
</evidence>
<dbReference type="EMBL" id="BQOL01000001">
    <property type="protein sequence ID" value="GKI18167.1"/>
    <property type="molecule type" value="Genomic_DNA"/>
</dbReference>
<dbReference type="EMBL" id="JAWDES010000003">
    <property type="protein sequence ID" value="MDU0258795.1"/>
    <property type="molecule type" value="Genomic_DNA"/>
</dbReference>
<dbReference type="GO" id="GO:0043448">
    <property type="term" value="P:alkane catabolic process"/>
    <property type="evidence" value="ECO:0007669"/>
    <property type="project" value="TreeGrafter"/>
</dbReference>
<comment type="caution">
    <text evidence="9">The sequence shown here is derived from an EMBL/GenBank/DDBJ whole genome shotgun (WGS) entry which is preliminary data.</text>
</comment>
<keyword evidence="12" id="KW-1185">Reference proteome</keyword>
<dbReference type="InterPro" id="IPR024934">
    <property type="entry name" value="Rubredoxin-like_dom"/>
</dbReference>
<dbReference type="Pfam" id="PF00301">
    <property type="entry name" value="Rubredoxin"/>
    <property type="match status" value="1"/>
</dbReference>
<dbReference type="InterPro" id="IPR050526">
    <property type="entry name" value="Rubredoxin_ET"/>
</dbReference>
<dbReference type="AlphaFoldDB" id="A0A5B5VNL4"/>
<comment type="similarity">
    <text evidence="1 6">Belongs to the rubredoxin family.</text>
</comment>
<evidence type="ECO:0000313" key="12">
    <source>
        <dbReference type="Proteomes" id="UP000324870"/>
    </source>
</evidence>
<evidence type="ECO:0000313" key="9">
    <source>
        <dbReference type="EMBL" id="GKI18167.1"/>
    </source>
</evidence>
<dbReference type="PROSITE" id="PS00202">
    <property type="entry name" value="RUBREDOXIN"/>
    <property type="match status" value="1"/>
</dbReference>
<comment type="cofactor">
    <cofactor evidence="6 7">
        <name>Fe(3+)</name>
        <dbReference type="ChEBI" id="CHEBI:29034"/>
    </cofactor>
    <text evidence="6 7">Binds 1 Fe(3+) ion per subunit.</text>
</comment>
<feature type="binding site" evidence="7">
    <location>
        <position position="39"/>
    </location>
    <ligand>
        <name>Fe cation</name>
        <dbReference type="ChEBI" id="CHEBI:24875"/>
    </ligand>
</feature>
<dbReference type="GO" id="GO:0009055">
    <property type="term" value="F:electron transfer activity"/>
    <property type="evidence" value="ECO:0007669"/>
    <property type="project" value="InterPro"/>
</dbReference>
<keyword evidence="4 6" id="KW-0249">Electron transport</keyword>
<dbReference type="PIRSF" id="PIRSF000071">
    <property type="entry name" value="Rubredoxin"/>
    <property type="match status" value="1"/>
</dbReference>
<evidence type="ECO:0000256" key="1">
    <source>
        <dbReference type="ARBA" id="ARBA00005337"/>
    </source>
</evidence>
<evidence type="ECO:0000256" key="5">
    <source>
        <dbReference type="ARBA" id="ARBA00023004"/>
    </source>
</evidence>
<organism evidence="9 13">
    <name type="scientific">Alistipes finegoldii</name>
    <dbReference type="NCBI Taxonomy" id="214856"/>
    <lineage>
        <taxon>Bacteria</taxon>
        <taxon>Pseudomonadati</taxon>
        <taxon>Bacteroidota</taxon>
        <taxon>Bacteroidia</taxon>
        <taxon>Bacteroidales</taxon>
        <taxon>Rikenellaceae</taxon>
        <taxon>Alistipes</taxon>
    </lineage>
</organism>
<dbReference type="PROSITE" id="PS50903">
    <property type="entry name" value="RUBREDOXIN_LIKE"/>
    <property type="match status" value="1"/>
</dbReference>
<reference evidence="10 12" key="1">
    <citation type="journal article" date="2019" name="Nat. Med.">
        <title>A library of human gut bacterial isolates paired with longitudinal multiomics data enables mechanistic microbiome research.</title>
        <authorList>
            <person name="Poyet M."/>
            <person name="Groussin M."/>
            <person name="Gibbons S.M."/>
            <person name="Avila-Pacheco J."/>
            <person name="Jiang X."/>
            <person name="Kearney S.M."/>
            <person name="Perrotta A.R."/>
            <person name="Berdy B."/>
            <person name="Zhao S."/>
            <person name="Lieberman T.D."/>
            <person name="Swanson P.K."/>
            <person name="Smith M."/>
            <person name="Roesemann S."/>
            <person name="Alexander J.E."/>
            <person name="Rich S.A."/>
            <person name="Livny J."/>
            <person name="Vlamakis H."/>
            <person name="Clish C."/>
            <person name="Bullock K."/>
            <person name="Deik A."/>
            <person name="Scott J."/>
            <person name="Pierce K.A."/>
            <person name="Xavier R.J."/>
            <person name="Alm E.J."/>
        </authorList>
    </citation>
    <scope>NUCLEOTIDE SEQUENCE [LARGE SCALE GENOMIC DNA]</scope>
    <source>
        <strain evidence="10 12">BIOML-A1</strain>
    </source>
</reference>
<dbReference type="EMBL" id="VVND01000012">
    <property type="protein sequence ID" value="KAA3159095.1"/>
    <property type="molecule type" value="Genomic_DNA"/>
</dbReference>
<feature type="domain" description="Rubredoxin-like" evidence="8">
    <location>
        <begin position="1"/>
        <end position="52"/>
    </location>
</feature>
<dbReference type="Gene3D" id="2.20.28.10">
    <property type="match status" value="1"/>
</dbReference>
<dbReference type="PRINTS" id="PR00163">
    <property type="entry name" value="RUBREDOXIN"/>
</dbReference>
<name>A0A5B5VNL4_9BACT</name>
<dbReference type="NCBIfam" id="NF045768">
    <property type="entry name" value="RubredRD"/>
    <property type="match status" value="1"/>
</dbReference>
<evidence type="ECO:0000256" key="4">
    <source>
        <dbReference type="ARBA" id="ARBA00022982"/>
    </source>
</evidence>
<gene>
    <name evidence="9" type="ORF">CE91St16_10750</name>
    <name evidence="10" type="ORF">F2A26_08640</name>
    <name evidence="11" type="ORF">RVH17_01455</name>
</gene>
<keyword evidence="2 6" id="KW-0813">Transport</keyword>
<evidence type="ECO:0000313" key="11">
    <source>
        <dbReference type="EMBL" id="MDU0258795.1"/>
    </source>
</evidence>
<accession>A0A5B5VNL4</accession>
<dbReference type="InterPro" id="IPR018527">
    <property type="entry name" value="Rubredoxin_Fe_BS"/>
</dbReference>
<feature type="binding site" evidence="7">
    <location>
        <position position="6"/>
    </location>
    <ligand>
        <name>Fe cation</name>
        <dbReference type="ChEBI" id="CHEBI:24875"/>
    </ligand>
</feature>
<keyword evidence="3 6" id="KW-0479">Metal-binding</keyword>
<reference evidence="9" key="2">
    <citation type="submission" date="2022-01" db="EMBL/GenBank/DDBJ databases">
        <title>Novel bile acid biosynthetic pathways are enriched in the microbiome of centenarians.</title>
        <authorList>
            <person name="Sato Y."/>
            <person name="Atarashi K."/>
            <person name="Plichta R.D."/>
            <person name="Arai Y."/>
            <person name="Sasajima S."/>
            <person name="Kearney M.S."/>
            <person name="Suda W."/>
            <person name="Takeshita K."/>
            <person name="Sasaki T."/>
            <person name="Okamoto S."/>
            <person name="Skelly N.A."/>
            <person name="Okamura Y."/>
            <person name="Vlamakis H."/>
            <person name="Li Y."/>
            <person name="Tanoue T."/>
            <person name="Takei H."/>
            <person name="Nittono H."/>
            <person name="Narushima S."/>
            <person name="Irie J."/>
            <person name="Itoh H."/>
            <person name="Moriya K."/>
            <person name="Sugiura Y."/>
            <person name="Suematsu M."/>
            <person name="Moritoki N."/>
            <person name="Shibata S."/>
            <person name="Littman R.D."/>
            <person name="Fischbach A.M."/>
            <person name="Uwamino Y."/>
            <person name="Inoue T."/>
            <person name="Honda A."/>
            <person name="Hattori M."/>
            <person name="Murai T."/>
            <person name="Xavier J.R."/>
            <person name="Hirose N."/>
            <person name="Honda K."/>
        </authorList>
    </citation>
    <scope>NUCLEOTIDE SEQUENCE</scope>
    <source>
        <strain evidence="9">CE91-St16</strain>
    </source>
</reference>
<feature type="binding site" evidence="7">
    <location>
        <position position="42"/>
    </location>
    <ligand>
        <name>Fe cation</name>
        <dbReference type="ChEBI" id="CHEBI:24875"/>
    </ligand>
</feature>
<dbReference type="CDD" id="cd00730">
    <property type="entry name" value="rubredoxin"/>
    <property type="match status" value="1"/>
</dbReference>
<keyword evidence="5 6" id="KW-0408">Iron</keyword>
<dbReference type="Proteomes" id="UP001181347">
    <property type="component" value="Unassembled WGS sequence"/>
</dbReference>
<reference evidence="11" key="3">
    <citation type="submission" date="2023-10" db="EMBL/GenBank/DDBJ databases">
        <title>Genome Sequence of the Bacteria from From Gut Wall in Crohn's Disease.</title>
        <authorList>
            <person name="Rodriguez-Palacios A."/>
        </authorList>
    </citation>
    <scope>NUCLEOTIDE SEQUENCE</scope>
    <source>
        <strain evidence="11">CavFT-hAR58</strain>
    </source>
</reference>